<keyword evidence="3 6" id="KW-0863">Zinc-finger</keyword>
<dbReference type="Pfam" id="PF16135">
    <property type="entry name" value="TDBD"/>
    <property type="match status" value="2"/>
</dbReference>
<dbReference type="Pfam" id="PF23209">
    <property type="entry name" value="IDM1_C"/>
    <property type="match status" value="1"/>
</dbReference>
<dbReference type="Gene3D" id="3.40.630.30">
    <property type="match status" value="1"/>
</dbReference>
<sequence length="948" mass="104586">MKRELAFALEARSQFACFSGRTRSSKSPSSSVQLSNSRRKSKVRSSSVDRSVSFIDDVLVSRRRKRAKTGVSDGDSVNVGKSKGDGESAMVEVAKGEEESAMAEVAKGEDELATVEEESAAVEVTKGEEESAAVEVAKGEEESATVEVAKGEEESAMVEVAKGEEESATVEVDKGEEEPATVEVAKGEEESATVEVVKGEKKRIRNWRRMLKEKEENVNELGTPTRKKMELKMSKKIGLDRMPTNMRELLETGLLEVFILSLQGRNLQGLISGAGILCSCNKCEGTKVISPSQFEMHACKSYRHAIKHICLENGKSLLEVIEVCKASASKTLEEAFQAVISSFPEKGPSMCTRCKGSFEPSSTGNLLICDSCVVPAGEKEATSAEVRESSPVLKTFASTSTPILSNKKGRRGRKRKSSTSVVKSFKSAAICRSSRNKIHVKILKRSSRSASLPRSTESATKCTSSQQKSRTKLTMKNQGMHWLVFEDGGLPDGTELTYVSHGQKLLDGYKLGRGIYCFCCNTEVSASQFEAHAGWATRKKPYENIYISNGVSLHEYAVFLKENRKCPLKYNDDLCRICGDGGNLLLCDGCPRSFHRECASELSIPRGKWYCKYCQHSLKFVGESANAVAAGRVTGIDPIEQIAKRCIRIVKNPENNDLVACVLCRCHDFSKQVFDDRTVIVCDQCEKEYHIGCLREHNMADLKALPKGKWFCCTDCERIHSVLKNLLSREPEMLPDALMALVREKQKDNGTDGIAKPEMRFLLLSGKNASRETRSLLAQTVDIFHECFDPIIDATTGRDFIPSMVYGRKIWSQDFAGMLCAILIMDSNVVTAGTLRVFGQEIAELPIVATSKCNQGKGYFQLLFTCIERLLSSLKIKKIVLPAAEEAKSIWTNKFGFETVAPQQLGDLRQKCSAMMTFKGTSMLQKEVPEVENGITDAGDGIFNLFVE</sequence>
<feature type="region of interest" description="Disordered" evidence="7">
    <location>
        <begin position="445"/>
        <end position="470"/>
    </location>
</feature>
<dbReference type="InterPro" id="IPR056511">
    <property type="entry name" value="IDM1_C"/>
</dbReference>
<evidence type="ECO:0000256" key="2">
    <source>
        <dbReference type="ARBA" id="ARBA00022723"/>
    </source>
</evidence>
<reference evidence="9" key="1">
    <citation type="submission" date="2023-03" db="EMBL/GenBank/DDBJ databases">
        <title>Chromosome-scale reference genome and RAD-based genetic map of yellow starthistle (Centaurea solstitialis) reveal putative structural variation and QTLs associated with invader traits.</title>
        <authorList>
            <person name="Reatini B."/>
            <person name="Cang F.A."/>
            <person name="Jiang Q."/>
            <person name="Mckibben M.T.W."/>
            <person name="Barker M.S."/>
            <person name="Rieseberg L.H."/>
            <person name="Dlugosch K.M."/>
        </authorList>
    </citation>
    <scope>NUCLEOTIDE SEQUENCE</scope>
    <source>
        <strain evidence="9">CAN-66</strain>
        <tissue evidence="9">Leaf</tissue>
    </source>
</reference>
<dbReference type="GO" id="GO:0008270">
    <property type="term" value="F:zinc ion binding"/>
    <property type="evidence" value="ECO:0007669"/>
    <property type="project" value="UniProtKB-KW"/>
</dbReference>
<dbReference type="GO" id="GO:0003682">
    <property type="term" value="F:chromatin binding"/>
    <property type="evidence" value="ECO:0007669"/>
    <property type="project" value="TreeGrafter"/>
</dbReference>
<dbReference type="CDD" id="cd15539">
    <property type="entry name" value="PHD1_AIRE"/>
    <property type="match status" value="1"/>
</dbReference>
<keyword evidence="10" id="KW-1185">Reference proteome</keyword>
<dbReference type="Proteomes" id="UP001172457">
    <property type="component" value="Chromosome 3"/>
</dbReference>
<feature type="compositionally biased region" description="Low complexity" evidence="7">
    <location>
        <begin position="19"/>
        <end position="36"/>
    </location>
</feature>
<dbReference type="InterPro" id="IPR019786">
    <property type="entry name" value="Zinc_finger_PHD-type_CS"/>
</dbReference>
<dbReference type="Gene3D" id="3.30.40.10">
    <property type="entry name" value="Zinc/RING finger domain, C3HC4 (zinc finger)"/>
    <property type="match status" value="2"/>
</dbReference>
<dbReference type="EMBL" id="JARYMX010000003">
    <property type="protein sequence ID" value="KAJ9559342.1"/>
    <property type="molecule type" value="Genomic_DNA"/>
</dbReference>
<protein>
    <recommendedName>
        <fullName evidence="8">PHD-type domain-containing protein</fullName>
    </recommendedName>
</protein>
<dbReference type="SUPFAM" id="SSF57903">
    <property type="entry name" value="FYVE/PHD zinc finger"/>
    <property type="match status" value="2"/>
</dbReference>
<dbReference type="SMART" id="SM00249">
    <property type="entry name" value="PHD"/>
    <property type="match status" value="2"/>
</dbReference>
<evidence type="ECO:0000256" key="4">
    <source>
        <dbReference type="ARBA" id="ARBA00022833"/>
    </source>
</evidence>
<dbReference type="SUPFAM" id="SSF55729">
    <property type="entry name" value="Acyl-CoA N-acyltransferases (Nat)"/>
    <property type="match status" value="1"/>
</dbReference>
<dbReference type="PANTHER" id="PTHR47025:SF27">
    <property type="entry name" value="PHD-TYPE DOMAIN-CONTAINING PROTEIN"/>
    <property type="match status" value="1"/>
</dbReference>
<dbReference type="PANTHER" id="PTHR47025">
    <property type="entry name" value="AUTOIMMUNE REGULATOR"/>
    <property type="match status" value="1"/>
</dbReference>
<dbReference type="PROSITE" id="PS50016">
    <property type="entry name" value="ZF_PHD_2"/>
    <property type="match status" value="1"/>
</dbReference>
<evidence type="ECO:0000256" key="7">
    <source>
        <dbReference type="SAM" id="MobiDB-lite"/>
    </source>
</evidence>
<evidence type="ECO:0000259" key="8">
    <source>
        <dbReference type="PROSITE" id="PS50016"/>
    </source>
</evidence>
<dbReference type="InterPro" id="IPR011011">
    <property type="entry name" value="Znf_FYVE_PHD"/>
</dbReference>
<feature type="region of interest" description="Disordered" evidence="7">
    <location>
        <begin position="19"/>
        <end position="50"/>
    </location>
</feature>
<dbReference type="InterPro" id="IPR032308">
    <property type="entry name" value="TDBD"/>
</dbReference>
<evidence type="ECO:0000256" key="1">
    <source>
        <dbReference type="ARBA" id="ARBA00004123"/>
    </source>
</evidence>
<dbReference type="GO" id="GO:0045944">
    <property type="term" value="P:positive regulation of transcription by RNA polymerase II"/>
    <property type="evidence" value="ECO:0007669"/>
    <property type="project" value="TreeGrafter"/>
</dbReference>
<dbReference type="GO" id="GO:0042393">
    <property type="term" value="F:histone binding"/>
    <property type="evidence" value="ECO:0007669"/>
    <property type="project" value="TreeGrafter"/>
</dbReference>
<feature type="compositionally biased region" description="Polar residues" evidence="7">
    <location>
        <begin position="448"/>
        <end position="470"/>
    </location>
</feature>
<feature type="region of interest" description="Disordered" evidence="7">
    <location>
        <begin position="63"/>
        <end position="89"/>
    </location>
</feature>
<keyword evidence="2" id="KW-0479">Metal-binding</keyword>
<dbReference type="InterPro" id="IPR019787">
    <property type="entry name" value="Znf_PHD-finger"/>
</dbReference>
<dbReference type="InterPro" id="IPR001965">
    <property type="entry name" value="Znf_PHD"/>
</dbReference>
<keyword evidence="4" id="KW-0862">Zinc</keyword>
<dbReference type="AlphaFoldDB" id="A0AA38WFH9"/>
<dbReference type="Pfam" id="PF23011">
    <property type="entry name" value="PHD-1st_NSD"/>
    <property type="match status" value="1"/>
</dbReference>
<dbReference type="GO" id="GO:0000977">
    <property type="term" value="F:RNA polymerase II transcription regulatory region sequence-specific DNA binding"/>
    <property type="evidence" value="ECO:0007669"/>
    <property type="project" value="TreeGrafter"/>
</dbReference>
<feature type="domain" description="PHD-type" evidence="8">
    <location>
        <begin position="572"/>
        <end position="617"/>
    </location>
</feature>
<accession>A0AA38WFH9</accession>
<evidence type="ECO:0000313" key="9">
    <source>
        <dbReference type="EMBL" id="KAJ9559342.1"/>
    </source>
</evidence>
<evidence type="ECO:0000256" key="3">
    <source>
        <dbReference type="ARBA" id="ARBA00022771"/>
    </source>
</evidence>
<dbReference type="InterPro" id="IPR013083">
    <property type="entry name" value="Znf_RING/FYVE/PHD"/>
</dbReference>
<dbReference type="InterPro" id="IPR016181">
    <property type="entry name" value="Acyl_CoA_acyltransferase"/>
</dbReference>
<gene>
    <name evidence="9" type="ORF">OSB04_013956</name>
</gene>
<evidence type="ECO:0000256" key="6">
    <source>
        <dbReference type="PROSITE-ProRule" id="PRU00146"/>
    </source>
</evidence>
<name>A0AA38WFH9_9ASTR</name>
<proteinExistence type="predicted"/>
<evidence type="ECO:0000313" key="10">
    <source>
        <dbReference type="Proteomes" id="UP001172457"/>
    </source>
</evidence>
<comment type="caution">
    <text evidence="9">The sequence shown here is derived from an EMBL/GenBank/DDBJ whole genome shotgun (WGS) entry which is preliminary data.</text>
</comment>
<keyword evidence="5" id="KW-0539">Nucleus</keyword>
<comment type="subcellular location">
    <subcellularLocation>
        <location evidence="1">Nucleus</location>
    </subcellularLocation>
</comment>
<dbReference type="PROSITE" id="PS01359">
    <property type="entry name" value="ZF_PHD_1"/>
    <property type="match status" value="1"/>
</dbReference>
<evidence type="ECO:0000256" key="5">
    <source>
        <dbReference type="ARBA" id="ARBA00023242"/>
    </source>
</evidence>
<organism evidence="9 10">
    <name type="scientific">Centaurea solstitialis</name>
    <name type="common">yellow star-thistle</name>
    <dbReference type="NCBI Taxonomy" id="347529"/>
    <lineage>
        <taxon>Eukaryota</taxon>
        <taxon>Viridiplantae</taxon>
        <taxon>Streptophyta</taxon>
        <taxon>Embryophyta</taxon>
        <taxon>Tracheophyta</taxon>
        <taxon>Spermatophyta</taxon>
        <taxon>Magnoliopsida</taxon>
        <taxon>eudicotyledons</taxon>
        <taxon>Gunneridae</taxon>
        <taxon>Pentapetalae</taxon>
        <taxon>asterids</taxon>
        <taxon>campanulids</taxon>
        <taxon>Asterales</taxon>
        <taxon>Asteraceae</taxon>
        <taxon>Carduoideae</taxon>
        <taxon>Cardueae</taxon>
        <taxon>Centaureinae</taxon>
        <taxon>Centaurea</taxon>
    </lineage>
</organism>
<dbReference type="InterPro" id="IPR059153">
    <property type="entry name" value="NSD_PHD-1st"/>
</dbReference>
<dbReference type="GO" id="GO:0005634">
    <property type="term" value="C:nucleus"/>
    <property type="evidence" value="ECO:0007669"/>
    <property type="project" value="UniProtKB-SubCell"/>
</dbReference>